<proteinExistence type="predicted"/>
<feature type="compositionally biased region" description="Basic and acidic residues" evidence="1">
    <location>
        <begin position="123"/>
        <end position="132"/>
    </location>
</feature>
<feature type="compositionally biased region" description="Basic and acidic residues" evidence="1">
    <location>
        <begin position="296"/>
        <end position="314"/>
    </location>
</feature>
<feature type="region of interest" description="Disordered" evidence="1">
    <location>
        <begin position="892"/>
        <end position="934"/>
    </location>
</feature>
<dbReference type="InterPro" id="IPR034325">
    <property type="entry name" value="S-100_dom"/>
</dbReference>
<evidence type="ECO:0000313" key="4">
    <source>
        <dbReference type="Proteomes" id="UP000694542"/>
    </source>
</evidence>
<reference evidence="3" key="2">
    <citation type="submission" date="2025-08" db="UniProtKB">
        <authorList>
            <consortium name="Ensembl"/>
        </authorList>
    </citation>
    <scope>IDENTIFICATION</scope>
</reference>
<feature type="compositionally biased region" description="Basic and acidic residues" evidence="1">
    <location>
        <begin position="246"/>
        <end position="281"/>
    </location>
</feature>
<feature type="compositionally biased region" description="Basic and acidic residues" evidence="1">
    <location>
        <begin position="678"/>
        <end position="698"/>
    </location>
</feature>
<dbReference type="OrthoDB" id="9450604at2759"/>
<dbReference type="PANTHER" id="PTHR47612:SF1">
    <property type="entry name" value="TRICHOHYALIN-LIKE PROTEIN 1"/>
    <property type="match status" value="1"/>
</dbReference>
<dbReference type="AlphaFoldDB" id="A0A8C0SAN3"/>
<dbReference type="SUPFAM" id="SSF47473">
    <property type="entry name" value="EF-hand"/>
    <property type="match status" value="1"/>
</dbReference>
<feature type="region of interest" description="Disordered" evidence="1">
    <location>
        <begin position="123"/>
        <end position="168"/>
    </location>
</feature>
<dbReference type="InterPro" id="IPR013787">
    <property type="entry name" value="S100_Ca-bd_sub"/>
</dbReference>
<feature type="compositionally biased region" description="Polar residues" evidence="1">
    <location>
        <begin position="230"/>
        <end position="245"/>
    </location>
</feature>
<evidence type="ECO:0000256" key="1">
    <source>
        <dbReference type="SAM" id="MobiDB-lite"/>
    </source>
</evidence>
<feature type="domain" description="S100/CaBP-9k-type calcium binding subdomain" evidence="2">
    <location>
        <begin position="33"/>
        <end position="75"/>
    </location>
</feature>
<feature type="compositionally biased region" description="Polar residues" evidence="1">
    <location>
        <begin position="328"/>
        <end position="342"/>
    </location>
</feature>
<feature type="compositionally biased region" description="Basic and acidic residues" evidence="1">
    <location>
        <begin position="644"/>
        <end position="663"/>
    </location>
</feature>
<dbReference type="Pfam" id="PF01023">
    <property type="entry name" value="S_100"/>
    <property type="match status" value="1"/>
</dbReference>
<feature type="compositionally biased region" description="Basic and acidic residues" evidence="1">
    <location>
        <begin position="456"/>
        <end position="474"/>
    </location>
</feature>
<evidence type="ECO:0000313" key="3">
    <source>
        <dbReference type="Ensembl" id="ENSCAFP00040018618.1"/>
    </source>
</evidence>
<dbReference type="GO" id="GO:0046914">
    <property type="term" value="F:transition metal ion binding"/>
    <property type="evidence" value="ECO:0007669"/>
    <property type="project" value="InterPro"/>
</dbReference>
<dbReference type="Ensembl" id="ENSCAFT00040021443.1">
    <property type="protein sequence ID" value="ENSCAFP00040018618.1"/>
    <property type="gene ID" value="ENSCAFG00040011615.1"/>
</dbReference>
<feature type="compositionally biased region" description="Basic and acidic residues" evidence="1">
    <location>
        <begin position="483"/>
        <end position="504"/>
    </location>
</feature>
<sequence>MDREKDNLSISFLKKNELCSFSQFPELGKMPRLLRDVLCIIKTFHKYAQEDGNKATLTCTELKQLIQGEFGDILQPYAIHAVEKNLNLLNIDKSTISFDEFVLAIFNLLNLCYLDIQSLLKSEPRQVSKPEEKPDDLDLQVTSSTGQQTEQTPPTQDRVVPPSGMTSSAQLSFVGRGAVGYNGAKNTKTYNLPVEASGRNDPENQHPEGDQWSQDVAQDVSATRDNGVQLETNKLTADSEQTDSPTKQERQEKESPRERDKPVREQSDTKKSDRFGEHEGNLRLQSSPPGKTTKRPSKDQKVATEKDVKEHSKTQELSLTGKYEPSSEHTNLPEQATAQKPLQTEKLTDPDDDGSTFETQGQGEDADRTPPETKNLAESGDDSRASETQEPPAQEKKHETKDLLVQGDIRNVSEIPDAQVIRKKRRSPMAHGTAGQKENERKIQLSTLEDQSQDGKYQELQESSKERDAVEDSKTQVSSSEGEQNHSEIERAVTPGEEARHAEEGIAEARMSSKNAPAAEETPGARERTQDLAPLKNPSGEENENVTKTHDKPVKEDVGYLGEDPEATITQNNESFWEIPNSLTPEDGDNSSETTDPPVQGDSQNKVDPLRESMERSHNNNPDTKKQVALGEESRTQEAVVLEVRGEDKLTEESEWAAREEYRSQGLGTKDQGPAVHPDGHPEAQKSISRGENRKSLETEIPGTLEADVTDQSSIRQLSAEEDSRKKLKAQSPSTKGEESRAQETQEAPVKNLDDNSASSKAHFERDEPATLEEDEGPQYLAGEANDQQNPAKKGYDVSVPQSSLVEKMQMDQESGSVERSTIYSSPLYQYLQEKILQQMDMTPVEQQNQALSARASSPELLNNQSSASLTSEGSDCPIIFSDSQALQYYNWEHLPDADPSDAQQTSAPQASDMQGHPQEKKSVLQREASTKKQ</sequence>
<feature type="compositionally biased region" description="Basic and acidic residues" evidence="1">
    <location>
        <begin position="918"/>
        <end position="934"/>
    </location>
</feature>
<dbReference type="InterPro" id="IPR042937">
    <property type="entry name" value="TCHHL1"/>
</dbReference>
<dbReference type="InterPro" id="IPR011992">
    <property type="entry name" value="EF-hand-dom_pair"/>
</dbReference>
<feature type="compositionally biased region" description="Basic and acidic residues" evidence="1">
    <location>
        <begin position="198"/>
        <end position="209"/>
    </location>
</feature>
<name>A0A8C0SAN3_CANLF</name>
<feature type="compositionally biased region" description="Basic and acidic residues" evidence="1">
    <location>
        <begin position="608"/>
        <end position="636"/>
    </location>
</feature>
<dbReference type="CDD" id="cd00213">
    <property type="entry name" value="S-100"/>
    <property type="match status" value="1"/>
</dbReference>
<feature type="compositionally biased region" description="Basic and acidic residues" evidence="1">
    <location>
        <begin position="381"/>
        <end position="402"/>
    </location>
</feature>
<feature type="compositionally biased region" description="Polar residues" evidence="1">
    <location>
        <begin position="591"/>
        <end position="606"/>
    </location>
</feature>
<evidence type="ECO:0000259" key="2">
    <source>
        <dbReference type="SMART" id="SM01394"/>
    </source>
</evidence>
<feature type="region of interest" description="Disordered" evidence="1">
    <location>
        <begin position="182"/>
        <end position="212"/>
    </location>
</feature>
<dbReference type="Gene3D" id="1.10.238.10">
    <property type="entry name" value="EF-hand"/>
    <property type="match status" value="1"/>
</dbReference>
<feature type="region of interest" description="Disordered" evidence="1">
    <location>
        <begin position="230"/>
        <end position="801"/>
    </location>
</feature>
<accession>A0A8C0SAN3</accession>
<feature type="compositionally biased region" description="Basic and acidic residues" evidence="1">
    <location>
        <begin position="545"/>
        <end position="558"/>
    </location>
</feature>
<protein>
    <recommendedName>
        <fullName evidence="2">S100/CaBP-9k-type calcium binding subdomain domain-containing protein</fullName>
    </recommendedName>
</protein>
<feature type="compositionally biased region" description="Polar residues" evidence="1">
    <location>
        <begin position="902"/>
        <end position="913"/>
    </location>
</feature>
<dbReference type="SMART" id="SM01394">
    <property type="entry name" value="S_100"/>
    <property type="match status" value="1"/>
</dbReference>
<dbReference type="PANTHER" id="PTHR47612">
    <property type="entry name" value="TRICHOHYALIN-LIKE PROTEIN 1"/>
    <property type="match status" value="1"/>
</dbReference>
<feature type="compositionally biased region" description="Low complexity" evidence="1">
    <location>
        <begin position="140"/>
        <end position="156"/>
    </location>
</feature>
<organism evidence="3 4">
    <name type="scientific">Canis lupus familiaris</name>
    <name type="common">Dog</name>
    <name type="synonym">Canis familiaris</name>
    <dbReference type="NCBI Taxonomy" id="9615"/>
    <lineage>
        <taxon>Eukaryota</taxon>
        <taxon>Metazoa</taxon>
        <taxon>Chordata</taxon>
        <taxon>Craniata</taxon>
        <taxon>Vertebrata</taxon>
        <taxon>Euteleostomi</taxon>
        <taxon>Mammalia</taxon>
        <taxon>Eutheria</taxon>
        <taxon>Laurasiatheria</taxon>
        <taxon>Carnivora</taxon>
        <taxon>Caniformia</taxon>
        <taxon>Canidae</taxon>
        <taxon>Canis</taxon>
    </lineage>
</organism>
<dbReference type="Proteomes" id="UP000694542">
    <property type="component" value="Chromosome 17"/>
</dbReference>
<reference evidence="3" key="1">
    <citation type="submission" date="2018-10" db="EMBL/GenBank/DDBJ databases">
        <title>De novo assembly of a Great Dane genome.</title>
        <authorList>
            <person name="Kidd J.M."/>
            <person name="Pendleton A.L."/>
            <person name="Shen F."/>
            <person name="Emery S."/>
        </authorList>
    </citation>
    <scope>NUCLEOTIDE SEQUENCE [LARGE SCALE GENOMIC DNA]</scope>
    <source>
        <strain evidence="3">Great Dane</strain>
    </source>
</reference>
<feature type="region of interest" description="Disordered" evidence="1">
    <location>
        <begin position="847"/>
        <end position="873"/>
    </location>
</feature>